<evidence type="ECO:0000256" key="6">
    <source>
        <dbReference type="ARBA" id="ARBA00023284"/>
    </source>
</evidence>
<feature type="domain" description="Thioredoxin" evidence="7">
    <location>
        <begin position="8"/>
        <end position="128"/>
    </location>
</feature>
<dbReference type="InterPro" id="IPR045108">
    <property type="entry name" value="TXNDC17-like"/>
</dbReference>
<dbReference type="FunFam" id="3.40.30.10:FF:000124">
    <property type="entry name" value="Thioredoxin domain-containing 17"/>
    <property type="match status" value="1"/>
</dbReference>
<reference evidence="8" key="1">
    <citation type="submission" date="2025-08" db="UniProtKB">
        <authorList>
            <consortium name="Ensembl"/>
        </authorList>
    </citation>
    <scope>IDENTIFICATION</scope>
</reference>
<reference evidence="8" key="2">
    <citation type="submission" date="2025-09" db="UniProtKB">
        <authorList>
            <consortium name="Ensembl"/>
        </authorList>
    </citation>
    <scope>IDENTIFICATION</scope>
</reference>
<keyword evidence="5" id="KW-1015">Disulfide bond</keyword>
<evidence type="ECO:0000256" key="5">
    <source>
        <dbReference type="ARBA" id="ARBA00023157"/>
    </source>
</evidence>
<dbReference type="InterPro" id="IPR036249">
    <property type="entry name" value="Thioredoxin-like_sf"/>
</dbReference>
<evidence type="ECO:0000256" key="3">
    <source>
        <dbReference type="ARBA" id="ARBA00016949"/>
    </source>
</evidence>
<dbReference type="OMA" id="EQCAKAD"/>
<dbReference type="Ensembl" id="ENSSMRT00000011422.1">
    <property type="protein sequence ID" value="ENSSMRP00000009800.1"/>
    <property type="gene ID" value="ENSSMRG00000007786.1"/>
</dbReference>
<accession>A0A8D0BR29</accession>
<sequence>MGWTEISVRGYAELVRVAREQQQLHGRARGRVFIYFSGDKEPLSGSSWCPDCVKAEPIVRAELPHLPDGSVFIYCQVGDRAYWKDPNNEFKKDLKLTGVPTLLKYGTPQKLVEEECFKSDLVRMLFTED</sequence>
<dbReference type="Pfam" id="PF06110">
    <property type="entry name" value="TXD17-like_Trx"/>
    <property type="match status" value="1"/>
</dbReference>
<dbReference type="GeneTree" id="ENSGT00390000012195"/>
<keyword evidence="9" id="KW-1185">Reference proteome</keyword>
<dbReference type="SUPFAM" id="SSF52833">
    <property type="entry name" value="Thioredoxin-like"/>
    <property type="match status" value="1"/>
</dbReference>
<dbReference type="CDD" id="cd02952">
    <property type="entry name" value="TRP14_like"/>
    <property type="match status" value="1"/>
</dbReference>
<evidence type="ECO:0000256" key="1">
    <source>
        <dbReference type="ARBA" id="ARBA00004496"/>
    </source>
</evidence>
<evidence type="ECO:0000313" key="9">
    <source>
        <dbReference type="Proteomes" id="UP000694421"/>
    </source>
</evidence>
<keyword evidence="6" id="KW-0676">Redox-active center</keyword>
<keyword evidence="4" id="KW-0963">Cytoplasm</keyword>
<comment type="subcellular location">
    <subcellularLocation>
        <location evidence="1">Cytoplasm</location>
    </subcellularLocation>
</comment>
<evidence type="ECO:0000256" key="4">
    <source>
        <dbReference type="ARBA" id="ARBA00022490"/>
    </source>
</evidence>
<evidence type="ECO:0000256" key="2">
    <source>
        <dbReference type="ARBA" id="ARBA00008987"/>
    </source>
</evidence>
<dbReference type="Gene3D" id="3.40.30.10">
    <property type="entry name" value="Glutaredoxin"/>
    <property type="match status" value="1"/>
</dbReference>
<dbReference type="Proteomes" id="UP000694421">
    <property type="component" value="Unplaced"/>
</dbReference>
<evidence type="ECO:0000259" key="7">
    <source>
        <dbReference type="Pfam" id="PF06110"/>
    </source>
</evidence>
<dbReference type="GO" id="GO:0005829">
    <property type="term" value="C:cytosol"/>
    <property type="evidence" value="ECO:0007669"/>
    <property type="project" value="Ensembl"/>
</dbReference>
<dbReference type="GO" id="GO:0004601">
    <property type="term" value="F:peroxidase activity"/>
    <property type="evidence" value="ECO:0007669"/>
    <property type="project" value="Ensembl"/>
</dbReference>
<protein>
    <recommendedName>
        <fullName evidence="3">Thioredoxin domain-containing protein 17</fullName>
    </recommendedName>
</protein>
<dbReference type="PANTHER" id="PTHR12452:SF0">
    <property type="entry name" value="THIOREDOXIN DOMAIN-CONTAINING PROTEIN 17"/>
    <property type="match status" value="1"/>
</dbReference>
<proteinExistence type="inferred from homology"/>
<comment type="similarity">
    <text evidence="2">Belongs to the thioredoxin family.</text>
</comment>
<evidence type="ECO:0000313" key="8">
    <source>
        <dbReference type="Ensembl" id="ENSSMRP00000009800.1"/>
    </source>
</evidence>
<dbReference type="AlphaFoldDB" id="A0A8D0BR29"/>
<name>A0A8D0BR29_SALMN</name>
<organism evidence="8 9">
    <name type="scientific">Salvator merianae</name>
    <name type="common">Argentine black and white tegu</name>
    <name type="synonym">Tupinambis merianae</name>
    <dbReference type="NCBI Taxonomy" id="96440"/>
    <lineage>
        <taxon>Eukaryota</taxon>
        <taxon>Metazoa</taxon>
        <taxon>Chordata</taxon>
        <taxon>Craniata</taxon>
        <taxon>Vertebrata</taxon>
        <taxon>Euteleostomi</taxon>
        <taxon>Lepidosauria</taxon>
        <taxon>Squamata</taxon>
        <taxon>Bifurcata</taxon>
        <taxon>Unidentata</taxon>
        <taxon>Episquamata</taxon>
        <taxon>Laterata</taxon>
        <taxon>Teiioidea</taxon>
        <taxon>Teiidae</taxon>
        <taxon>Salvator</taxon>
    </lineage>
</organism>
<dbReference type="PANTHER" id="PTHR12452">
    <property type="entry name" value="42-9-9 PROTEIN-RELATED"/>
    <property type="match status" value="1"/>
</dbReference>
<dbReference type="GO" id="GO:0033209">
    <property type="term" value="P:tumor necrosis factor-mediated signaling pathway"/>
    <property type="evidence" value="ECO:0007669"/>
    <property type="project" value="Ensembl"/>
</dbReference>
<dbReference type="GO" id="GO:0047134">
    <property type="term" value="F:protein-disulfide reductase [NAD(P)H] activity"/>
    <property type="evidence" value="ECO:0007669"/>
    <property type="project" value="Ensembl"/>
</dbReference>
<dbReference type="InterPro" id="IPR010357">
    <property type="entry name" value="TXNDC17_dom"/>
</dbReference>